<dbReference type="EMBL" id="LR130759">
    <property type="protein sequence ID" value="VDM88884.1"/>
    <property type="molecule type" value="Genomic_DNA"/>
</dbReference>
<sequence length="162" mass="18291">MTFPLSARPALSDLVHRYAAHIDDRQFDSAAALFTSTAELRLPDPPAALEPVHTHRGHRAIAAAVAAVAHTVRTEHAIVGEVYDEPFDHDYDDGVRSDLACGRITCIAHHWTQRSAELVDVVWHLRYDDEYQLADGGWRIRSRALTINAIEVRPVRRLLRRD</sequence>
<evidence type="ECO:0000259" key="1">
    <source>
        <dbReference type="Pfam" id="PF13577"/>
    </source>
</evidence>
<accession>A0A447GEN9</accession>
<dbReference type="SUPFAM" id="SSF54427">
    <property type="entry name" value="NTF2-like"/>
    <property type="match status" value="1"/>
</dbReference>
<dbReference type="InterPro" id="IPR032710">
    <property type="entry name" value="NTF2-like_dom_sf"/>
</dbReference>
<protein>
    <recommendedName>
        <fullName evidence="1">SnoaL-like domain-containing protein</fullName>
    </recommendedName>
</protein>
<proteinExistence type="predicted"/>
<name>A0A447GEN9_9MYCO</name>
<dbReference type="Gene3D" id="3.10.450.50">
    <property type="match status" value="1"/>
</dbReference>
<dbReference type="OrthoDB" id="1492465at2"/>
<gene>
    <name evidence="2" type="ORF">MB901379_02450</name>
</gene>
<dbReference type="RefSeq" id="WP_158016867.1">
    <property type="nucleotide sequence ID" value="NZ_CBCSKE010000056.1"/>
</dbReference>
<organism evidence="2 3">
    <name type="scientific">Mycobacterium basiliense</name>
    <dbReference type="NCBI Taxonomy" id="2094119"/>
    <lineage>
        <taxon>Bacteria</taxon>
        <taxon>Bacillati</taxon>
        <taxon>Actinomycetota</taxon>
        <taxon>Actinomycetes</taxon>
        <taxon>Mycobacteriales</taxon>
        <taxon>Mycobacteriaceae</taxon>
        <taxon>Mycobacterium</taxon>
    </lineage>
</organism>
<evidence type="ECO:0000313" key="2">
    <source>
        <dbReference type="EMBL" id="VDM88884.1"/>
    </source>
</evidence>
<dbReference type="Pfam" id="PF13577">
    <property type="entry name" value="SnoaL_4"/>
    <property type="match status" value="1"/>
</dbReference>
<reference evidence="3" key="1">
    <citation type="submission" date="2018-02" db="EMBL/GenBank/DDBJ databases">
        <authorList>
            <person name="Seth-Smith MB H."/>
            <person name="Seth-Smith H."/>
        </authorList>
    </citation>
    <scope>NUCLEOTIDE SEQUENCE [LARGE SCALE GENOMIC DNA]</scope>
</reference>
<feature type="domain" description="SnoaL-like" evidence="1">
    <location>
        <begin position="5"/>
        <end position="143"/>
    </location>
</feature>
<dbReference type="AlphaFoldDB" id="A0A447GEN9"/>
<keyword evidence="3" id="KW-1185">Reference proteome</keyword>
<evidence type="ECO:0000313" key="3">
    <source>
        <dbReference type="Proteomes" id="UP000269998"/>
    </source>
</evidence>
<dbReference type="Proteomes" id="UP000269998">
    <property type="component" value="Chromosome"/>
</dbReference>
<dbReference type="InterPro" id="IPR037401">
    <property type="entry name" value="SnoaL-like"/>
</dbReference>
<dbReference type="KEGG" id="mbai:MB901379_02450"/>